<feature type="chain" id="PRO_5002900016" description="Secreted protein" evidence="1">
    <location>
        <begin position="29"/>
        <end position="149"/>
    </location>
</feature>
<proteinExistence type="evidence at transcript level"/>
<protein>
    <recommendedName>
        <fullName evidence="3">Secreted protein</fullName>
    </recommendedName>
</protein>
<feature type="signal peptide" evidence="1">
    <location>
        <begin position="1"/>
        <end position="28"/>
    </location>
</feature>
<sequence>MAELDASVLLSCVLQILVQCSLPLPSSSSQCSSRDRGSSCVQTSVRSSSQLPGCSAFVLRTPAPALFLMSLCSPSSQASRAPLLSPPLFLVPDALFHGVLDASPPFYFWWPNSSPQQQRLHPWCPAAPWSLRWRRRLSSTLLRCSMEWS</sequence>
<dbReference type="AlphaFoldDB" id="C0PAX1"/>
<evidence type="ECO:0008006" key="3">
    <source>
        <dbReference type="Google" id="ProtNLM"/>
    </source>
</evidence>
<accession>C0PAX1</accession>
<evidence type="ECO:0000313" key="2">
    <source>
        <dbReference type="EMBL" id="ACN31316.1"/>
    </source>
</evidence>
<organism evidence="2">
    <name type="scientific">Zea mays</name>
    <name type="common">Maize</name>
    <dbReference type="NCBI Taxonomy" id="4577"/>
    <lineage>
        <taxon>Eukaryota</taxon>
        <taxon>Viridiplantae</taxon>
        <taxon>Streptophyta</taxon>
        <taxon>Embryophyta</taxon>
        <taxon>Tracheophyta</taxon>
        <taxon>Spermatophyta</taxon>
        <taxon>Magnoliopsida</taxon>
        <taxon>Liliopsida</taxon>
        <taxon>Poales</taxon>
        <taxon>Poaceae</taxon>
        <taxon>PACMAD clade</taxon>
        <taxon>Panicoideae</taxon>
        <taxon>Andropogonodae</taxon>
        <taxon>Andropogoneae</taxon>
        <taxon>Tripsacinae</taxon>
        <taxon>Zea</taxon>
    </lineage>
</organism>
<dbReference type="EMBL" id="BT065440">
    <property type="protein sequence ID" value="ACN31316.1"/>
    <property type="molecule type" value="mRNA"/>
</dbReference>
<evidence type="ECO:0000256" key="1">
    <source>
        <dbReference type="SAM" id="SignalP"/>
    </source>
</evidence>
<keyword evidence="1" id="KW-0732">Signal</keyword>
<reference evidence="2" key="1">
    <citation type="journal article" date="2009" name="PLoS Genet.">
        <title>Sequencing, mapping, and analysis of 27,455 maize full-length cDNAs.</title>
        <authorList>
            <person name="Soderlund C."/>
            <person name="Descour A."/>
            <person name="Kudrna D."/>
            <person name="Bomhoff M."/>
            <person name="Boyd L."/>
            <person name="Currie J."/>
            <person name="Angelova A."/>
            <person name="Collura K."/>
            <person name="Wissotski M."/>
            <person name="Ashley E."/>
            <person name="Morrow D."/>
            <person name="Fernandes J."/>
            <person name="Walbot V."/>
            <person name="Yu Y."/>
        </authorList>
    </citation>
    <scope>NUCLEOTIDE SEQUENCE</scope>
    <source>
        <strain evidence="2">B73</strain>
    </source>
</reference>
<name>C0PAX1_MAIZE</name>